<dbReference type="Proteomes" id="UP000294508">
    <property type="component" value="Unassembled WGS sequence"/>
</dbReference>
<feature type="region of interest" description="Disordered" evidence="1">
    <location>
        <begin position="1"/>
        <end position="37"/>
    </location>
</feature>
<evidence type="ECO:0000313" key="2">
    <source>
        <dbReference type="EMBL" id="TCO18070.1"/>
    </source>
</evidence>
<dbReference type="EMBL" id="SLWN01000016">
    <property type="protein sequence ID" value="TCO18070.1"/>
    <property type="molecule type" value="Genomic_DNA"/>
</dbReference>
<sequence>MADAQAITIDAPRPAPAESAGSGEVVMGWASETQVSD</sequence>
<reference evidence="2 3" key="1">
    <citation type="journal article" date="2015" name="Stand. Genomic Sci.">
        <title>Genomic Encyclopedia of Bacterial and Archaeal Type Strains, Phase III: the genomes of soil and plant-associated and newly described type strains.</title>
        <authorList>
            <person name="Whitman W.B."/>
            <person name="Woyke T."/>
            <person name="Klenk H.P."/>
            <person name="Zhou Y."/>
            <person name="Lilburn T.G."/>
            <person name="Beck B.J."/>
            <person name="De Vos P."/>
            <person name="Vandamme P."/>
            <person name="Eisen J.A."/>
            <person name="Garrity G."/>
            <person name="Hugenholtz P."/>
            <person name="Kyrpides N.C."/>
        </authorList>
    </citation>
    <scope>NUCLEOTIDE SEQUENCE [LARGE SCALE GENOMIC DNA]</scope>
    <source>
        <strain evidence="2 3">VKM Ac-2572</strain>
    </source>
</reference>
<organism evidence="2 3">
    <name type="scientific">Kribbella steppae</name>
    <dbReference type="NCBI Taxonomy" id="2512223"/>
    <lineage>
        <taxon>Bacteria</taxon>
        <taxon>Bacillati</taxon>
        <taxon>Actinomycetota</taxon>
        <taxon>Actinomycetes</taxon>
        <taxon>Propionibacteriales</taxon>
        <taxon>Kribbellaceae</taxon>
        <taxon>Kribbella</taxon>
    </lineage>
</organism>
<keyword evidence="3" id="KW-1185">Reference proteome</keyword>
<name>A0A4R2H0R2_9ACTN</name>
<evidence type="ECO:0000313" key="3">
    <source>
        <dbReference type="Proteomes" id="UP000294508"/>
    </source>
</evidence>
<accession>A0A4R2H0R2</accession>
<comment type="caution">
    <text evidence="2">The sequence shown here is derived from an EMBL/GenBank/DDBJ whole genome shotgun (WGS) entry which is preliminary data.</text>
</comment>
<proteinExistence type="predicted"/>
<gene>
    <name evidence="2" type="ORF">EV652_11698</name>
</gene>
<protein>
    <submittedName>
        <fullName evidence="2">Uncharacterized protein</fullName>
    </submittedName>
</protein>
<evidence type="ECO:0000256" key="1">
    <source>
        <dbReference type="SAM" id="MobiDB-lite"/>
    </source>
</evidence>
<dbReference type="AlphaFoldDB" id="A0A4R2H0R2"/>